<dbReference type="GO" id="GO:0070402">
    <property type="term" value="F:NADPH binding"/>
    <property type="evidence" value="ECO:0007669"/>
    <property type="project" value="TreeGrafter"/>
</dbReference>
<evidence type="ECO:0000256" key="1">
    <source>
        <dbReference type="ARBA" id="ARBA00022857"/>
    </source>
</evidence>
<feature type="domain" description="Enoyl reductase (ER)" evidence="3">
    <location>
        <begin position="21"/>
        <end position="335"/>
    </location>
</feature>
<evidence type="ECO:0000313" key="5">
    <source>
        <dbReference type="Proteomes" id="UP000494301"/>
    </source>
</evidence>
<evidence type="ECO:0000256" key="2">
    <source>
        <dbReference type="ARBA" id="ARBA00023002"/>
    </source>
</evidence>
<organism evidence="4 5">
    <name type="scientific">Burkholderia aenigmatica</name>
    <dbReference type="NCBI Taxonomy" id="2015348"/>
    <lineage>
        <taxon>Bacteria</taxon>
        <taxon>Pseudomonadati</taxon>
        <taxon>Pseudomonadota</taxon>
        <taxon>Betaproteobacteria</taxon>
        <taxon>Burkholderiales</taxon>
        <taxon>Burkholderiaceae</taxon>
        <taxon>Burkholderia</taxon>
        <taxon>Burkholderia cepacia complex</taxon>
    </lineage>
</organism>
<proteinExistence type="predicted"/>
<keyword evidence="2" id="KW-0560">Oxidoreductase</keyword>
<keyword evidence="1" id="KW-0521">NADP</keyword>
<protein>
    <submittedName>
        <fullName evidence="4">Zinc-binding dehydrogenase</fullName>
    </submittedName>
</protein>
<gene>
    <name evidence="4" type="ORF">BLA3211_04039</name>
</gene>
<dbReference type="InterPro" id="IPR011032">
    <property type="entry name" value="GroES-like_sf"/>
</dbReference>
<reference evidence="4 5" key="1">
    <citation type="submission" date="2020-04" db="EMBL/GenBank/DDBJ databases">
        <authorList>
            <person name="Depoorter E."/>
        </authorList>
    </citation>
    <scope>NUCLEOTIDE SEQUENCE [LARGE SCALE GENOMIC DNA]</scope>
    <source>
        <strain evidence="4 5">BCC0217</strain>
    </source>
</reference>
<dbReference type="Proteomes" id="UP000494301">
    <property type="component" value="Unassembled WGS sequence"/>
</dbReference>
<dbReference type="SUPFAM" id="SSF50129">
    <property type="entry name" value="GroES-like"/>
    <property type="match status" value="1"/>
</dbReference>
<sequence>MTDDVKTLPADMTAIEIVHPGGPEVLVPTTRPVPSPGPDEVLIRIHAAGVNGPDVFQRKGLYDPPPGASDIPGLEIAGEVVAVGHDVTRFAIGDEVCALIPGGGYAEYAVANESNTLAIPEGLDMTEAAALPETFMTVWLNLFQRGQFAAGDSVLIHGGASGIGTTATMLAKAFGASTIITTVGSEAQRDASLRLGADLAVEYRNEDFVDAVKRFTDGKGVDVIVDIIAGDYVARNFAAAAMNGRIVQIGVINGPAKELDLFPMLTKRLTHIGSTLRSRTYEEKAQLIRELEEAVWPLIRQGTVKPQVYQTFDLRDASAAHALMDSGRHIGKIVLRTPAADRAPVSAAGGKHST</sequence>
<dbReference type="InterPro" id="IPR020843">
    <property type="entry name" value="ER"/>
</dbReference>
<name>A0A6J5J4W9_9BURK</name>
<dbReference type="Pfam" id="PF08240">
    <property type="entry name" value="ADH_N"/>
    <property type="match status" value="1"/>
</dbReference>
<dbReference type="CDD" id="cd05276">
    <property type="entry name" value="p53_inducible_oxidoreductase"/>
    <property type="match status" value="1"/>
</dbReference>
<dbReference type="PANTHER" id="PTHR48106">
    <property type="entry name" value="QUINONE OXIDOREDUCTASE PIG3-RELATED"/>
    <property type="match status" value="1"/>
</dbReference>
<evidence type="ECO:0000259" key="3">
    <source>
        <dbReference type="SMART" id="SM00829"/>
    </source>
</evidence>
<dbReference type="PANTHER" id="PTHR48106:SF8">
    <property type="entry name" value="OS02G0805600 PROTEIN"/>
    <property type="match status" value="1"/>
</dbReference>
<accession>A0A6J5J4W9</accession>
<dbReference type="SUPFAM" id="SSF51735">
    <property type="entry name" value="NAD(P)-binding Rossmann-fold domains"/>
    <property type="match status" value="1"/>
</dbReference>
<dbReference type="GO" id="GO:0016651">
    <property type="term" value="F:oxidoreductase activity, acting on NAD(P)H"/>
    <property type="evidence" value="ECO:0007669"/>
    <property type="project" value="TreeGrafter"/>
</dbReference>
<dbReference type="InterPro" id="IPR013149">
    <property type="entry name" value="ADH-like_C"/>
</dbReference>
<dbReference type="Pfam" id="PF00107">
    <property type="entry name" value="ADH_zinc_N"/>
    <property type="match status" value="1"/>
</dbReference>
<dbReference type="InterPro" id="IPR036291">
    <property type="entry name" value="NAD(P)-bd_dom_sf"/>
</dbReference>
<dbReference type="SMART" id="SM00829">
    <property type="entry name" value="PKS_ER"/>
    <property type="match status" value="1"/>
</dbReference>
<evidence type="ECO:0000313" key="4">
    <source>
        <dbReference type="EMBL" id="CAB3966656.1"/>
    </source>
</evidence>
<dbReference type="AlphaFoldDB" id="A0A6J5J4W9"/>
<dbReference type="InterPro" id="IPR013154">
    <property type="entry name" value="ADH-like_N"/>
</dbReference>
<dbReference type="InterPro" id="IPR014189">
    <property type="entry name" value="Quinone_OxRdtase_PIG3"/>
</dbReference>
<dbReference type="NCBIfam" id="TIGR02824">
    <property type="entry name" value="quinone_pig3"/>
    <property type="match status" value="1"/>
</dbReference>
<dbReference type="EMBL" id="CABWIL020000014">
    <property type="protein sequence ID" value="CAB3966656.1"/>
    <property type="molecule type" value="Genomic_DNA"/>
</dbReference>
<dbReference type="Gene3D" id="3.40.50.720">
    <property type="entry name" value="NAD(P)-binding Rossmann-like Domain"/>
    <property type="match status" value="1"/>
</dbReference>
<dbReference type="Gene3D" id="3.90.180.10">
    <property type="entry name" value="Medium-chain alcohol dehydrogenases, catalytic domain"/>
    <property type="match status" value="1"/>
</dbReference>